<accession>A0A645HU98</accession>
<keyword evidence="5" id="KW-0378">Hydrolase</keyword>
<proteinExistence type="predicted"/>
<dbReference type="Gene3D" id="1.10.8.60">
    <property type="match status" value="1"/>
</dbReference>
<evidence type="ECO:0000256" key="3">
    <source>
        <dbReference type="SAM" id="MobiDB-lite"/>
    </source>
</evidence>
<evidence type="ECO:0000256" key="2">
    <source>
        <dbReference type="ARBA" id="ARBA00022840"/>
    </source>
</evidence>
<dbReference type="AlphaFoldDB" id="A0A645HU98"/>
<keyword evidence="2 5" id="KW-0067">ATP-binding</keyword>
<keyword evidence="5" id="KW-0645">Protease</keyword>
<dbReference type="PANTHER" id="PTHR48102:SF7">
    <property type="entry name" value="ATP-DEPENDENT CLP PROTEASE ATP-BINDING SUBUNIT CLPX-LIKE, MITOCHONDRIAL"/>
    <property type="match status" value="1"/>
</dbReference>
<gene>
    <name evidence="5" type="primary">clpX_56</name>
    <name evidence="5" type="ORF">SDC9_189712</name>
</gene>
<dbReference type="InterPro" id="IPR019489">
    <property type="entry name" value="Clp_ATPase_C"/>
</dbReference>
<dbReference type="GO" id="GO:0005524">
    <property type="term" value="F:ATP binding"/>
    <property type="evidence" value="ECO:0007669"/>
    <property type="project" value="UniProtKB-KW"/>
</dbReference>
<evidence type="ECO:0000313" key="5">
    <source>
        <dbReference type="EMBL" id="MPN42156.1"/>
    </source>
</evidence>
<dbReference type="SUPFAM" id="SSF52540">
    <property type="entry name" value="P-loop containing nucleoside triphosphate hydrolases"/>
    <property type="match status" value="1"/>
</dbReference>
<sequence length="87" mass="9459">MEGVSLEFTDDALVELADKAVRRGTGARGLRAILEELMTDVMFEVPSTEDVTRCVVDRAAVRGDAPPQLQHGQVRQPSRPAVKQAQA</sequence>
<keyword evidence="1" id="KW-0547">Nucleotide-binding</keyword>
<comment type="caution">
    <text evidence="5">The sequence shown here is derived from an EMBL/GenBank/DDBJ whole genome shotgun (WGS) entry which is preliminary data.</text>
</comment>
<feature type="domain" description="Clp ATPase C-terminal" evidence="4">
    <location>
        <begin position="1"/>
        <end position="69"/>
    </location>
</feature>
<dbReference type="GO" id="GO:0051603">
    <property type="term" value="P:proteolysis involved in protein catabolic process"/>
    <property type="evidence" value="ECO:0007669"/>
    <property type="project" value="TreeGrafter"/>
</dbReference>
<dbReference type="SMART" id="SM01086">
    <property type="entry name" value="ClpB_D2-small"/>
    <property type="match status" value="1"/>
</dbReference>
<evidence type="ECO:0000256" key="1">
    <source>
        <dbReference type="ARBA" id="ARBA00022741"/>
    </source>
</evidence>
<dbReference type="GO" id="GO:0016887">
    <property type="term" value="F:ATP hydrolysis activity"/>
    <property type="evidence" value="ECO:0007669"/>
    <property type="project" value="TreeGrafter"/>
</dbReference>
<dbReference type="GO" id="GO:0009376">
    <property type="term" value="C:HslUV protease complex"/>
    <property type="evidence" value="ECO:0007669"/>
    <property type="project" value="TreeGrafter"/>
</dbReference>
<dbReference type="GO" id="GO:0051301">
    <property type="term" value="P:cell division"/>
    <property type="evidence" value="ECO:0007669"/>
    <property type="project" value="TreeGrafter"/>
</dbReference>
<protein>
    <submittedName>
        <fullName evidence="5">ATP-dependent Clp protease ATP-binding subunit ClpX</fullName>
    </submittedName>
</protein>
<organism evidence="5">
    <name type="scientific">bioreactor metagenome</name>
    <dbReference type="NCBI Taxonomy" id="1076179"/>
    <lineage>
        <taxon>unclassified sequences</taxon>
        <taxon>metagenomes</taxon>
        <taxon>ecological metagenomes</taxon>
    </lineage>
</organism>
<dbReference type="PANTHER" id="PTHR48102">
    <property type="entry name" value="ATP-DEPENDENT CLP PROTEASE ATP-BINDING SUBUNIT CLPX-LIKE, MITOCHONDRIAL-RELATED"/>
    <property type="match status" value="1"/>
</dbReference>
<evidence type="ECO:0000259" key="4">
    <source>
        <dbReference type="SMART" id="SM01086"/>
    </source>
</evidence>
<dbReference type="EMBL" id="VSSQ01099693">
    <property type="protein sequence ID" value="MPN42156.1"/>
    <property type="molecule type" value="Genomic_DNA"/>
</dbReference>
<reference evidence="5" key="1">
    <citation type="submission" date="2019-08" db="EMBL/GenBank/DDBJ databases">
        <authorList>
            <person name="Kucharzyk K."/>
            <person name="Murdoch R.W."/>
            <person name="Higgins S."/>
            <person name="Loffler F."/>
        </authorList>
    </citation>
    <scope>NUCLEOTIDE SEQUENCE</scope>
</reference>
<dbReference type="InterPro" id="IPR050052">
    <property type="entry name" value="ATP-dep_Clp_protease_ClpX"/>
</dbReference>
<feature type="region of interest" description="Disordered" evidence="3">
    <location>
        <begin position="63"/>
        <end position="87"/>
    </location>
</feature>
<dbReference type="GO" id="GO:0008233">
    <property type="term" value="F:peptidase activity"/>
    <property type="evidence" value="ECO:0007669"/>
    <property type="project" value="UniProtKB-KW"/>
</dbReference>
<name>A0A645HU98_9ZZZZ</name>
<dbReference type="Pfam" id="PF10431">
    <property type="entry name" value="ClpB_D2-small"/>
    <property type="match status" value="1"/>
</dbReference>
<dbReference type="InterPro" id="IPR027417">
    <property type="entry name" value="P-loop_NTPase"/>
</dbReference>